<dbReference type="Proteomes" id="UP000199309">
    <property type="component" value="Unassembled WGS sequence"/>
</dbReference>
<evidence type="ECO:0000313" key="2">
    <source>
        <dbReference type="Proteomes" id="UP000199309"/>
    </source>
</evidence>
<dbReference type="EMBL" id="FNHQ01000006">
    <property type="protein sequence ID" value="SDM39625.1"/>
    <property type="molecule type" value="Genomic_DNA"/>
</dbReference>
<dbReference type="OrthoDB" id="9965165at2"/>
<protein>
    <submittedName>
        <fullName evidence="1">Uncharacterized protein</fullName>
    </submittedName>
</protein>
<reference evidence="1 2" key="1">
    <citation type="submission" date="2016-10" db="EMBL/GenBank/DDBJ databases">
        <authorList>
            <person name="de Groot N.N."/>
        </authorList>
    </citation>
    <scope>NUCLEOTIDE SEQUENCE [LARGE SCALE GENOMIC DNA]</scope>
    <source>
        <strain evidence="1 2">DSM 16981</strain>
    </source>
</reference>
<dbReference type="RefSeq" id="WP_091648354.1">
    <property type="nucleotide sequence ID" value="NZ_FNHQ01000006.1"/>
</dbReference>
<accession>A0A1G9SXN7</accession>
<organism evidence="1 2">
    <name type="scientific">Megasphaera paucivorans</name>
    <dbReference type="NCBI Taxonomy" id="349095"/>
    <lineage>
        <taxon>Bacteria</taxon>
        <taxon>Bacillati</taxon>
        <taxon>Bacillota</taxon>
        <taxon>Negativicutes</taxon>
        <taxon>Veillonellales</taxon>
        <taxon>Veillonellaceae</taxon>
        <taxon>Megasphaera</taxon>
    </lineage>
</organism>
<name>A0A1G9SXN7_9FIRM</name>
<proteinExistence type="predicted"/>
<keyword evidence="2" id="KW-1185">Reference proteome</keyword>
<evidence type="ECO:0000313" key="1">
    <source>
        <dbReference type="EMBL" id="SDM39625.1"/>
    </source>
</evidence>
<dbReference type="STRING" id="349095.SAMN05660299_00796"/>
<sequence>MNLAGQRWGDLPEDIRMRLLSDVEIEADTCEPEGRHKILALFIFKEQHAIVEGTIRMVLGLNHTVLSFSVAVDDDSVLEELEDVEDLMGQPRSSIYS</sequence>
<gene>
    <name evidence="1" type="ORF">SAMN05660299_00796</name>
</gene>
<dbReference type="AlphaFoldDB" id="A0A1G9SXN7"/>